<dbReference type="PANTHER" id="PTHR35008:SF8">
    <property type="entry name" value="ALCOHOL DEHYDROGENASE CYTOCHROME C SUBUNIT"/>
    <property type="match status" value="1"/>
</dbReference>
<keyword evidence="2 4" id="KW-0479">Metal-binding</keyword>
<comment type="caution">
    <text evidence="6">The sequence shown here is derived from an EMBL/GenBank/DDBJ whole genome shotgun (WGS) entry which is preliminary data.</text>
</comment>
<dbReference type="Proteomes" id="UP000321080">
    <property type="component" value="Unassembled WGS sequence"/>
</dbReference>
<evidence type="ECO:0000256" key="3">
    <source>
        <dbReference type="ARBA" id="ARBA00023004"/>
    </source>
</evidence>
<evidence type="ECO:0000259" key="5">
    <source>
        <dbReference type="PROSITE" id="PS51007"/>
    </source>
</evidence>
<gene>
    <name evidence="6" type="ORF">FUA22_17375</name>
</gene>
<feature type="domain" description="Cytochrome c" evidence="5">
    <location>
        <begin position="28"/>
        <end position="117"/>
    </location>
</feature>
<organism evidence="6 7">
    <name type="scientific">Seonamhaeicola maritimus</name>
    <dbReference type="NCBI Taxonomy" id="2591822"/>
    <lineage>
        <taxon>Bacteria</taxon>
        <taxon>Pseudomonadati</taxon>
        <taxon>Bacteroidota</taxon>
        <taxon>Flavobacteriia</taxon>
        <taxon>Flavobacteriales</taxon>
        <taxon>Flavobacteriaceae</taxon>
    </lineage>
</organism>
<evidence type="ECO:0000256" key="2">
    <source>
        <dbReference type="ARBA" id="ARBA00022723"/>
    </source>
</evidence>
<dbReference type="SUPFAM" id="SSF46626">
    <property type="entry name" value="Cytochrome c"/>
    <property type="match status" value="1"/>
</dbReference>
<dbReference type="GO" id="GO:0020037">
    <property type="term" value="F:heme binding"/>
    <property type="evidence" value="ECO:0007669"/>
    <property type="project" value="InterPro"/>
</dbReference>
<dbReference type="GO" id="GO:0046872">
    <property type="term" value="F:metal ion binding"/>
    <property type="evidence" value="ECO:0007669"/>
    <property type="project" value="UniProtKB-KW"/>
</dbReference>
<dbReference type="InterPro" id="IPR036909">
    <property type="entry name" value="Cyt_c-like_dom_sf"/>
</dbReference>
<dbReference type="EMBL" id="VRKQ01000021">
    <property type="protein sequence ID" value="TXG34682.1"/>
    <property type="molecule type" value="Genomic_DNA"/>
</dbReference>
<dbReference type="Pfam" id="PF00034">
    <property type="entry name" value="Cytochrom_C"/>
    <property type="match status" value="1"/>
</dbReference>
<dbReference type="Gene3D" id="1.10.760.10">
    <property type="entry name" value="Cytochrome c-like domain"/>
    <property type="match status" value="1"/>
</dbReference>
<evidence type="ECO:0000256" key="4">
    <source>
        <dbReference type="PROSITE-ProRule" id="PRU00433"/>
    </source>
</evidence>
<name>A0A5C7GDU0_9FLAO</name>
<dbReference type="OrthoDB" id="9811395at2"/>
<keyword evidence="3 4" id="KW-0408">Iron</keyword>
<evidence type="ECO:0000313" key="6">
    <source>
        <dbReference type="EMBL" id="TXG34682.1"/>
    </source>
</evidence>
<dbReference type="GO" id="GO:0009055">
    <property type="term" value="F:electron transfer activity"/>
    <property type="evidence" value="ECO:0007669"/>
    <property type="project" value="InterPro"/>
</dbReference>
<dbReference type="InterPro" id="IPR009056">
    <property type="entry name" value="Cyt_c-like_dom"/>
</dbReference>
<dbReference type="InterPro" id="IPR051459">
    <property type="entry name" value="Cytochrome_c-type_DH"/>
</dbReference>
<keyword evidence="1 4" id="KW-0349">Heme</keyword>
<evidence type="ECO:0000313" key="7">
    <source>
        <dbReference type="Proteomes" id="UP000321080"/>
    </source>
</evidence>
<proteinExistence type="predicted"/>
<accession>A0A5C7GDU0</accession>
<sequence>MNRQIYLIYFLITLAFSFKAIGQSQLSESMERGESLYKTNCIACHMANGEGVLNAFPPIAKSDYLMADIDRSIKVVLNGANGEMKVNDVTYYGVMVGFNYLSDQEIADVMNFIRNSWGNKGDIIAATEIKKNR</sequence>
<protein>
    <submittedName>
        <fullName evidence="6">Cytochrome c</fullName>
    </submittedName>
</protein>
<dbReference type="AlphaFoldDB" id="A0A5C7GDU0"/>
<keyword evidence="7" id="KW-1185">Reference proteome</keyword>
<reference evidence="6 7" key="1">
    <citation type="submission" date="2019-08" db="EMBL/GenBank/DDBJ databases">
        <title>Seonamhaeicola sediminis sp. nov., isolated from marine sediment.</title>
        <authorList>
            <person name="Cao W.R."/>
        </authorList>
    </citation>
    <scope>NUCLEOTIDE SEQUENCE [LARGE SCALE GENOMIC DNA]</scope>
    <source>
        <strain evidence="6 7">1505</strain>
    </source>
</reference>
<dbReference type="PANTHER" id="PTHR35008">
    <property type="entry name" value="BLL4482 PROTEIN-RELATED"/>
    <property type="match status" value="1"/>
</dbReference>
<dbReference type="PROSITE" id="PS51007">
    <property type="entry name" value="CYTC"/>
    <property type="match status" value="1"/>
</dbReference>
<evidence type="ECO:0000256" key="1">
    <source>
        <dbReference type="ARBA" id="ARBA00022617"/>
    </source>
</evidence>